<sequence length="190" mass="20933">MDGGQVAEISERQSQLIELEHGTTTETALAWFDGLPPVVITDMLGNWRGTELPTGHPMDGLLARAGWHGKRFDDADSAHPLVFSQAGGRLFALNPAWLPMSLLTTRVGLAQRLASRQVVRLASLVAGTDKPRARLRMTEFRGVVSATMIYDALPINDVFRTVDADTVVGAMDMRGSSKPYFFVLRREQPR</sequence>
<feature type="domain" description="GXWXG" evidence="1">
    <location>
        <begin position="31"/>
        <end position="86"/>
    </location>
</feature>
<proteinExistence type="predicted"/>
<evidence type="ECO:0000259" key="2">
    <source>
        <dbReference type="Pfam" id="PF14232"/>
    </source>
</evidence>
<evidence type="ECO:0000313" key="3">
    <source>
        <dbReference type="EMBL" id="SMQ58690.1"/>
    </source>
</evidence>
<dbReference type="InterPro" id="IPR025951">
    <property type="entry name" value="GXWXG_dom"/>
</dbReference>
<dbReference type="InterPro" id="IPR025568">
    <property type="entry name" value="DUF4334"/>
</dbReference>
<protein>
    <submittedName>
        <fullName evidence="3">GXWXG protein</fullName>
    </submittedName>
</protein>
<dbReference type="Gene3D" id="2.40.128.580">
    <property type="entry name" value="GXWXG domain"/>
    <property type="match status" value="1"/>
</dbReference>
<evidence type="ECO:0000259" key="1">
    <source>
        <dbReference type="Pfam" id="PF14231"/>
    </source>
</evidence>
<dbReference type="Pfam" id="PF14231">
    <property type="entry name" value="GXWXG"/>
    <property type="match status" value="1"/>
</dbReference>
<name>A0A1Y6ECQ4_9HYPH</name>
<keyword evidence="4" id="KW-1185">Reference proteome</keyword>
<feature type="domain" description="DUF4334" evidence="2">
    <location>
        <begin position="131"/>
        <end position="186"/>
    </location>
</feature>
<dbReference type="Pfam" id="PF14232">
    <property type="entry name" value="DUF4334"/>
    <property type="match status" value="1"/>
</dbReference>
<dbReference type="AlphaFoldDB" id="A0A1Y6ECQ4"/>
<accession>A0A1Y6ECQ4</accession>
<organism evidence="3 4">
    <name type="scientific">Devosia lucknowensis</name>
    <dbReference type="NCBI Taxonomy" id="1096929"/>
    <lineage>
        <taxon>Bacteria</taxon>
        <taxon>Pseudomonadati</taxon>
        <taxon>Pseudomonadota</taxon>
        <taxon>Alphaproteobacteria</taxon>
        <taxon>Hyphomicrobiales</taxon>
        <taxon>Devosiaceae</taxon>
        <taxon>Devosia</taxon>
    </lineage>
</organism>
<dbReference type="EMBL" id="FXWK01000001">
    <property type="protein sequence ID" value="SMQ58690.1"/>
    <property type="molecule type" value="Genomic_DNA"/>
</dbReference>
<evidence type="ECO:0000313" key="4">
    <source>
        <dbReference type="Proteomes" id="UP000194474"/>
    </source>
</evidence>
<gene>
    <name evidence="3" type="ORF">SAMN06295905_0118</name>
</gene>
<reference evidence="4" key="1">
    <citation type="submission" date="2017-04" db="EMBL/GenBank/DDBJ databases">
        <authorList>
            <person name="Varghese N."/>
            <person name="Submissions S."/>
        </authorList>
    </citation>
    <scope>NUCLEOTIDE SEQUENCE [LARGE SCALE GENOMIC DNA]</scope>
</reference>
<dbReference type="Proteomes" id="UP000194474">
    <property type="component" value="Unassembled WGS sequence"/>
</dbReference>
<dbReference type="OrthoDB" id="8905397at2"/>